<dbReference type="EMBL" id="NVQC01000015">
    <property type="protein sequence ID" value="PTL36480.1"/>
    <property type="molecule type" value="Genomic_DNA"/>
</dbReference>
<feature type="transmembrane region" description="Helical" evidence="7">
    <location>
        <begin position="363"/>
        <end position="385"/>
    </location>
</feature>
<feature type="transmembrane region" description="Helical" evidence="7">
    <location>
        <begin position="469"/>
        <end position="496"/>
    </location>
</feature>
<keyword evidence="6 7" id="KW-0472">Membrane</keyword>
<dbReference type="Gene3D" id="3.30.70.1320">
    <property type="entry name" value="Multidrug efflux transporter AcrB pore domain like"/>
    <property type="match status" value="1"/>
</dbReference>
<dbReference type="InterPro" id="IPR027463">
    <property type="entry name" value="AcrB_DN_DC_subdom"/>
</dbReference>
<dbReference type="SUPFAM" id="SSF82866">
    <property type="entry name" value="Multidrug efflux transporter AcrB transmembrane domain"/>
    <property type="match status" value="2"/>
</dbReference>
<dbReference type="Proteomes" id="UP000241436">
    <property type="component" value="Unassembled WGS sequence"/>
</dbReference>
<dbReference type="InterPro" id="IPR001036">
    <property type="entry name" value="Acrflvin-R"/>
</dbReference>
<keyword evidence="3" id="KW-1003">Cell membrane</keyword>
<keyword evidence="2" id="KW-0813">Transport</keyword>
<dbReference type="Gene3D" id="1.20.1640.10">
    <property type="entry name" value="Multidrug efflux transporter AcrB transmembrane domain"/>
    <property type="match status" value="2"/>
</dbReference>
<feature type="transmembrane region" description="Helical" evidence="7">
    <location>
        <begin position="993"/>
        <end position="1012"/>
    </location>
</feature>
<evidence type="ECO:0000256" key="7">
    <source>
        <dbReference type="SAM" id="Phobius"/>
    </source>
</evidence>
<evidence type="ECO:0000313" key="8">
    <source>
        <dbReference type="EMBL" id="PTL36480.1"/>
    </source>
</evidence>
<accession>A0A2T4TZD9</accession>
<evidence type="ECO:0000256" key="4">
    <source>
        <dbReference type="ARBA" id="ARBA00022692"/>
    </source>
</evidence>
<dbReference type="AlphaFoldDB" id="A0A2T4TZD9"/>
<feature type="transmembrane region" description="Helical" evidence="7">
    <location>
        <begin position="864"/>
        <end position="883"/>
    </location>
</feature>
<dbReference type="PRINTS" id="PR00702">
    <property type="entry name" value="ACRIFLAVINRP"/>
</dbReference>
<evidence type="ECO:0000256" key="2">
    <source>
        <dbReference type="ARBA" id="ARBA00022448"/>
    </source>
</evidence>
<name>A0A2T4TZD9_9BACT</name>
<dbReference type="NCBIfam" id="TIGR00914">
    <property type="entry name" value="2A0601"/>
    <property type="match status" value="1"/>
</dbReference>
<dbReference type="Gene3D" id="3.30.70.1440">
    <property type="entry name" value="Multidrug efflux transporter AcrB pore domain"/>
    <property type="match status" value="1"/>
</dbReference>
<dbReference type="GO" id="GO:0042910">
    <property type="term" value="F:xenobiotic transmembrane transporter activity"/>
    <property type="evidence" value="ECO:0007669"/>
    <property type="project" value="TreeGrafter"/>
</dbReference>
<dbReference type="Gene3D" id="3.30.70.1430">
    <property type="entry name" value="Multidrug efflux transporter AcrB pore domain"/>
    <property type="match status" value="2"/>
</dbReference>
<feature type="transmembrane region" description="Helical" evidence="7">
    <location>
        <begin position="337"/>
        <end position="356"/>
    </location>
</feature>
<dbReference type="SUPFAM" id="SSF82693">
    <property type="entry name" value="Multidrug efflux transporter AcrB pore domain, PN1, PN2, PC1 and PC2 subdomains"/>
    <property type="match status" value="3"/>
</dbReference>
<keyword evidence="4 7" id="KW-0812">Transmembrane</keyword>
<feature type="transmembrane region" description="Helical" evidence="7">
    <location>
        <begin position="437"/>
        <end position="457"/>
    </location>
</feature>
<dbReference type="InterPro" id="IPR004763">
    <property type="entry name" value="CusA-like"/>
</dbReference>
<dbReference type="RefSeq" id="WP_107561550.1">
    <property type="nucleotide sequence ID" value="NZ_NVQC01000015.1"/>
</dbReference>
<evidence type="ECO:0000313" key="9">
    <source>
        <dbReference type="Proteomes" id="UP000241436"/>
    </source>
</evidence>
<gene>
    <name evidence="8" type="ORF">CLG94_03725</name>
</gene>
<evidence type="ECO:0000256" key="1">
    <source>
        <dbReference type="ARBA" id="ARBA00004651"/>
    </source>
</evidence>
<organism evidence="8 9">
    <name type="scientific">Candidatus Methylomirabilis limnetica</name>
    <dbReference type="NCBI Taxonomy" id="2033718"/>
    <lineage>
        <taxon>Bacteria</taxon>
        <taxon>Candidatus Methylomirabilota</taxon>
        <taxon>Candidatus Methylomirabilia</taxon>
        <taxon>Candidatus Methylomirabilales</taxon>
        <taxon>Candidatus Methylomirabilaceae</taxon>
        <taxon>Candidatus Methylomirabilis</taxon>
    </lineage>
</organism>
<evidence type="ECO:0000256" key="3">
    <source>
        <dbReference type="ARBA" id="ARBA00022475"/>
    </source>
</evidence>
<dbReference type="Gene3D" id="3.30.2090.10">
    <property type="entry name" value="Multidrug efflux transporter AcrB TolC docking domain, DN and DC subdomains"/>
    <property type="match status" value="2"/>
</dbReference>
<dbReference type="OrthoDB" id="9758757at2"/>
<evidence type="ECO:0000256" key="5">
    <source>
        <dbReference type="ARBA" id="ARBA00022989"/>
    </source>
</evidence>
<sequence length="1027" mass="111385">MLQRIFELSLENRFLVLILTALLVVGGIVALKDLPIDAVPDITPVQVQILTKTAPMGPVEVERSITFPIEAAMSGLPDLQELRSVSRFGLSAVTVVFKDHVNVYFARQLIAERLSAAKGQIPVGFGTPEMGPVTTGLGEVYQFVVRGEGYTPMQLREILDWQIAYRLRGVPGVTEISAEGGYAKQYHVMVDRARLVSYRIPIDRVFEALEKNNAIAGGGYIEHSGEAYLIRGEGLVERSEDLLRIVVGVGPGGTPITIAQLGQVKIDAMPRIGAATRNGEGEAVIAMTLMLWGGNGRVVAELVKQEIERILPTLPPGISVEPFYDRSDLVNKVIRTVTTNLLEGAMLVIAVLLLLLGNLRGGLIVASAIPLSMLVAFTGMIQTGISGNLMSLGAIDFGLIVDGAVVMIENIVRHLAKERGVRREERPLIILRAGREVLRPIFFAVSIIVIVYLPILTLQGVEGKMFRPMAFTVIFALIASLILSFTLMPVLASLFLRGPIAEGDSWLLRRAKTLYLPRLAWCVHHPKVTALVAASAFVLSLILVPFLGGEFIPQLDEGDITIQAWRPPSIALSESLKSTLEIERTLLHFPEVRQVVSRTGTAEIATDVMGMELSDIFVSLRPRRQWKSARTKEELIAKFAAALSSEVPGVSIGFTQPIEMRFNELIAGVRSDVGLKIFGDDLKILKEKGDRAAHILRQIGGGQDIRVEQIAGLPVLRIQVDRQRIARYGINVADVLAAVEAAGAGRIVGTVFEGQRRFPLVVRVVGSSPTDLPSFQDLPVAAPNGALIPLAQLASVSVEEGPAQVSREDISRRIVVEANVRGRDLSSFVREAQTRIARDLTLPPGYYMKWGGQFENLERATRRLAIVVPLSLFLIFVLLYMTFNAVRPALLIFLNVPLAVTGGVAALALRGLPFSISAGVGFIALFGVAVLNGVVLMSYILQLREEGLSPADAALKAAEIRLRPVLMTALVAGLGFVPMALSTGVGAEVQRPLATVVIGGLVTSTLLTLFVLPSLYRWFEREATDST</sequence>
<dbReference type="GO" id="GO:0005886">
    <property type="term" value="C:plasma membrane"/>
    <property type="evidence" value="ECO:0007669"/>
    <property type="project" value="UniProtKB-SubCell"/>
</dbReference>
<reference evidence="9" key="2">
    <citation type="journal article" date="2018" name="Environ. Microbiol.">
        <title>Bloom of a denitrifying methanotroph, 'Candidatus Methylomirabilis limnetica', in a deep stratified lake.</title>
        <authorList>
            <person name="Graf J.S."/>
            <person name="Mayr M.J."/>
            <person name="Marchant H.K."/>
            <person name="Tienken D."/>
            <person name="Hach P.F."/>
            <person name="Brand A."/>
            <person name="Schubert C.J."/>
            <person name="Kuypers M.M."/>
            <person name="Milucka J."/>
        </authorList>
    </citation>
    <scope>NUCLEOTIDE SEQUENCE [LARGE SCALE GENOMIC DNA]</scope>
    <source>
        <strain evidence="9">Zug</strain>
    </source>
</reference>
<keyword evidence="9" id="KW-1185">Reference proteome</keyword>
<feature type="transmembrane region" description="Helical" evidence="7">
    <location>
        <begin position="397"/>
        <end position="416"/>
    </location>
</feature>
<protein>
    <submittedName>
        <fullName evidence="8">CusA/CzcA family heavy metal efflux RND transporter</fullName>
    </submittedName>
</protein>
<feature type="transmembrane region" description="Helical" evidence="7">
    <location>
        <begin position="528"/>
        <end position="548"/>
    </location>
</feature>
<comment type="subcellular location">
    <subcellularLocation>
        <location evidence="1">Cell membrane</location>
        <topology evidence="1">Multi-pass membrane protein</topology>
    </subcellularLocation>
</comment>
<feature type="transmembrane region" description="Helical" evidence="7">
    <location>
        <begin position="962"/>
        <end position="981"/>
    </location>
</feature>
<dbReference type="GO" id="GO:0008324">
    <property type="term" value="F:monoatomic cation transmembrane transporter activity"/>
    <property type="evidence" value="ECO:0007669"/>
    <property type="project" value="InterPro"/>
</dbReference>
<dbReference type="PANTHER" id="PTHR32063:SF24">
    <property type="entry name" value="CATION EFFLUX SYSTEM (ACRB_ACRD_ACRF FAMILY)"/>
    <property type="match status" value="1"/>
</dbReference>
<feature type="transmembrane region" description="Helical" evidence="7">
    <location>
        <begin position="915"/>
        <end position="941"/>
    </location>
</feature>
<evidence type="ECO:0000256" key="6">
    <source>
        <dbReference type="ARBA" id="ARBA00023136"/>
    </source>
</evidence>
<proteinExistence type="predicted"/>
<keyword evidence="5 7" id="KW-1133">Transmembrane helix</keyword>
<dbReference type="PANTHER" id="PTHR32063">
    <property type="match status" value="1"/>
</dbReference>
<reference evidence="8 9" key="1">
    <citation type="submission" date="2017-09" db="EMBL/GenBank/DDBJ databases">
        <title>Bloom of a denitrifying methanotroph, Candidatus Methylomirabilis limnetica, in a deep stratified lake.</title>
        <authorList>
            <person name="Graf J.S."/>
            <person name="Marchant H.K."/>
            <person name="Tienken D."/>
            <person name="Hach P.F."/>
            <person name="Brand A."/>
            <person name="Schubert C.J."/>
            <person name="Kuypers M.M."/>
            <person name="Milucka J."/>
        </authorList>
    </citation>
    <scope>NUCLEOTIDE SEQUENCE [LARGE SCALE GENOMIC DNA]</scope>
    <source>
        <strain evidence="8 9">Zug</strain>
    </source>
</reference>
<dbReference type="Pfam" id="PF00873">
    <property type="entry name" value="ACR_tran"/>
    <property type="match status" value="1"/>
</dbReference>
<feature type="transmembrane region" description="Helical" evidence="7">
    <location>
        <begin position="890"/>
        <end position="909"/>
    </location>
</feature>
<dbReference type="SUPFAM" id="SSF82714">
    <property type="entry name" value="Multidrug efflux transporter AcrB TolC docking domain, DN and DC subdomains"/>
    <property type="match status" value="2"/>
</dbReference>
<comment type="caution">
    <text evidence="8">The sequence shown here is derived from an EMBL/GenBank/DDBJ whole genome shotgun (WGS) entry which is preliminary data.</text>
</comment>